<keyword evidence="3" id="KW-1185">Reference proteome</keyword>
<sequence length="92" mass="10441">MVTPRASVTVRVLPLATTLRLQPYAHAPKINNDPCLYGDEPPKLPNGRLRQPQRSYQESGRAQGSAEPHFTATWLLLLSVWLARQENKYLFV</sequence>
<reference evidence="2" key="1">
    <citation type="submission" date="2023-03" db="EMBL/GenBank/DDBJ databases">
        <title>Massive genome expansion in bonnet fungi (Mycena s.s.) driven by repeated elements and novel gene families across ecological guilds.</title>
        <authorList>
            <consortium name="Lawrence Berkeley National Laboratory"/>
            <person name="Harder C.B."/>
            <person name="Miyauchi S."/>
            <person name="Viragh M."/>
            <person name="Kuo A."/>
            <person name="Thoen E."/>
            <person name="Andreopoulos B."/>
            <person name="Lu D."/>
            <person name="Skrede I."/>
            <person name="Drula E."/>
            <person name="Henrissat B."/>
            <person name="Morin E."/>
            <person name="Kohler A."/>
            <person name="Barry K."/>
            <person name="LaButti K."/>
            <person name="Morin E."/>
            <person name="Salamov A."/>
            <person name="Lipzen A."/>
            <person name="Mereny Z."/>
            <person name="Hegedus B."/>
            <person name="Baldrian P."/>
            <person name="Stursova M."/>
            <person name="Weitz H."/>
            <person name="Taylor A."/>
            <person name="Grigoriev I.V."/>
            <person name="Nagy L.G."/>
            <person name="Martin F."/>
            <person name="Kauserud H."/>
        </authorList>
    </citation>
    <scope>NUCLEOTIDE SEQUENCE</scope>
    <source>
        <strain evidence="2">CBHHK182m</strain>
    </source>
</reference>
<dbReference type="Proteomes" id="UP001215598">
    <property type="component" value="Unassembled WGS sequence"/>
</dbReference>
<evidence type="ECO:0000313" key="2">
    <source>
        <dbReference type="EMBL" id="KAJ7742567.1"/>
    </source>
</evidence>
<dbReference type="AlphaFoldDB" id="A0AAD7N1P4"/>
<evidence type="ECO:0000313" key="3">
    <source>
        <dbReference type="Proteomes" id="UP001215598"/>
    </source>
</evidence>
<name>A0AAD7N1P4_9AGAR</name>
<proteinExistence type="predicted"/>
<organism evidence="2 3">
    <name type="scientific">Mycena metata</name>
    <dbReference type="NCBI Taxonomy" id="1033252"/>
    <lineage>
        <taxon>Eukaryota</taxon>
        <taxon>Fungi</taxon>
        <taxon>Dikarya</taxon>
        <taxon>Basidiomycota</taxon>
        <taxon>Agaricomycotina</taxon>
        <taxon>Agaricomycetes</taxon>
        <taxon>Agaricomycetidae</taxon>
        <taxon>Agaricales</taxon>
        <taxon>Marasmiineae</taxon>
        <taxon>Mycenaceae</taxon>
        <taxon>Mycena</taxon>
    </lineage>
</organism>
<gene>
    <name evidence="2" type="ORF">B0H16DRAFT_1562995</name>
</gene>
<protein>
    <submittedName>
        <fullName evidence="2">Uncharacterized protein</fullName>
    </submittedName>
</protein>
<evidence type="ECO:0000256" key="1">
    <source>
        <dbReference type="SAM" id="MobiDB-lite"/>
    </source>
</evidence>
<accession>A0AAD7N1P4</accession>
<comment type="caution">
    <text evidence="2">The sequence shown here is derived from an EMBL/GenBank/DDBJ whole genome shotgun (WGS) entry which is preliminary data.</text>
</comment>
<dbReference type="EMBL" id="JARKIB010000094">
    <property type="protein sequence ID" value="KAJ7742567.1"/>
    <property type="molecule type" value="Genomic_DNA"/>
</dbReference>
<feature type="compositionally biased region" description="Polar residues" evidence="1">
    <location>
        <begin position="52"/>
        <end position="62"/>
    </location>
</feature>
<feature type="region of interest" description="Disordered" evidence="1">
    <location>
        <begin position="32"/>
        <end position="66"/>
    </location>
</feature>